<dbReference type="Proteomes" id="UP000092461">
    <property type="component" value="Unassembled WGS sequence"/>
</dbReference>
<name>A0A1B0CGH2_LUTLO</name>
<protein>
    <submittedName>
        <fullName evidence="1">Uncharacterized protein</fullName>
    </submittedName>
</protein>
<dbReference type="EMBL" id="AJWK01011108">
    <property type="status" value="NOT_ANNOTATED_CDS"/>
    <property type="molecule type" value="Genomic_DNA"/>
</dbReference>
<dbReference type="EnsemblMetazoa" id="LLOJ003473-RA">
    <property type="protein sequence ID" value="LLOJ003473-PA"/>
    <property type="gene ID" value="LLOJ003473"/>
</dbReference>
<reference evidence="1" key="1">
    <citation type="submission" date="2020-05" db="UniProtKB">
        <authorList>
            <consortium name="EnsemblMetazoa"/>
        </authorList>
    </citation>
    <scope>IDENTIFICATION</scope>
    <source>
        <strain evidence="1">Jacobina</strain>
    </source>
</reference>
<proteinExistence type="predicted"/>
<evidence type="ECO:0000313" key="1">
    <source>
        <dbReference type="EnsemblMetazoa" id="LLOJ003473-PA"/>
    </source>
</evidence>
<keyword evidence="2" id="KW-1185">Reference proteome</keyword>
<dbReference type="VEuPathDB" id="VectorBase:LLOJ003473"/>
<evidence type="ECO:0000313" key="2">
    <source>
        <dbReference type="Proteomes" id="UP000092461"/>
    </source>
</evidence>
<dbReference type="AlphaFoldDB" id="A0A1B0CGH2"/>
<dbReference type="EMBL" id="AJWK01011107">
    <property type="status" value="NOT_ANNOTATED_CDS"/>
    <property type="molecule type" value="Genomic_DNA"/>
</dbReference>
<organism evidence="1 2">
    <name type="scientific">Lutzomyia longipalpis</name>
    <name type="common">Sand fly</name>
    <dbReference type="NCBI Taxonomy" id="7200"/>
    <lineage>
        <taxon>Eukaryota</taxon>
        <taxon>Metazoa</taxon>
        <taxon>Ecdysozoa</taxon>
        <taxon>Arthropoda</taxon>
        <taxon>Hexapoda</taxon>
        <taxon>Insecta</taxon>
        <taxon>Pterygota</taxon>
        <taxon>Neoptera</taxon>
        <taxon>Endopterygota</taxon>
        <taxon>Diptera</taxon>
        <taxon>Nematocera</taxon>
        <taxon>Psychodoidea</taxon>
        <taxon>Psychodidae</taxon>
        <taxon>Lutzomyia</taxon>
        <taxon>Lutzomyia</taxon>
    </lineage>
</organism>
<sequence length="158" mass="17256">IVARQPAGNRLQQSLSSIESPVLVSIKKSHLVLSEILLEMSTISANTALRILRNIPGISHTPNSRLPNRVCDRDTLTDAAGPFDCPLSSNSVPFAPNEPPAKEEKSLDKGFPDVNVVILRGMIDIEERQMISIDVCKAHLCLISRPLGFIGTHKALRD</sequence>
<accession>A0A1B0CGH2</accession>